<protein>
    <recommendedName>
        <fullName evidence="3">DUF4251 domain-containing protein</fullName>
    </recommendedName>
</protein>
<dbReference type="STRING" id="1073325.SAMN05444483_106106"/>
<dbReference type="PROSITE" id="PS51257">
    <property type="entry name" value="PROKAR_LIPOPROTEIN"/>
    <property type="match status" value="1"/>
</dbReference>
<dbReference type="OrthoDB" id="1448121at2"/>
<evidence type="ECO:0000313" key="1">
    <source>
        <dbReference type="EMBL" id="SHG22151.1"/>
    </source>
</evidence>
<dbReference type="RefSeq" id="WP_072879780.1">
    <property type="nucleotide sequence ID" value="NZ_FQVT01000006.1"/>
</dbReference>
<name>A0A1M5I1I4_SALEC</name>
<dbReference type="Gene3D" id="2.40.128.410">
    <property type="match status" value="1"/>
</dbReference>
<dbReference type="Proteomes" id="UP000183945">
    <property type="component" value="Unassembled WGS sequence"/>
</dbReference>
<gene>
    <name evidence="1" type="ORF">SAMN05444483_106106</name>
</gene>
<sequence>MKKIKSGIITIFIVLILIFLGCGSAQDSAEKIAERERTAELISSGEFEINNTWALPMSGGQVNLIGNTNYIRFKTDSVELFLPYFGVRYSGGGYNAEGGIAYKGSAKNFESYRDEDKDRQVIKFEAKKGTENFTFRINVFSNGKTSTNVNTTQRSNISYRGEIKALESKEKD</sequence>
<dbReference type="AlphaFoldDB" id="A0A1M5I1I4"/>
<organism evidence="1 2">
    <name type="scientific">Salegentibacter echinorum</name>
    <dbReference type="NCBI Taxonomy" id="1073325"/>
    <lineage>
        <taxon>Bacteria</taxon>
        <taxon>Pseudomonadati</taxon>
        <taxon>Bacteroidota</taxon>
        <taxon>Flavobacteriia</taxon>
        <taxon>Flavobacteriales</taxon>
        <taxon>Flavobacteriaceae</taxon>
        <taxon>Salegentibacter</taxon>
    </lineage>
</organism>
<dbReference type="Pfam" id="PF14059">
    <property type="entry name" value="DUF4251"/>
    <property type="match status" value="1"/>
</dbReference>
<dbReference type="InterPro" id="IPR025347">
    <property type="entry name" value="DUF4251"/>
</dbReference>
<dbReference type="EMBL" id="FQVT01000006">
    <property type="protein sequence ID" value="SHG22151.1"/>
    <property type="molecule type" value="Genomic_DNA"/>
</dbReference>
<evidence type="ECO:0008006" key="3">
    <source>
        <dbReference type="Google" id="ProtNLM"/>
    </source>
</evidence>
<reference evidence="2" key="1">
    <citation type="submission" date="2016-11" db="EMBL/GenBank/DDBJ databases">
        <authorList>
            <person name="Varghese N."/>
            <person name="Submissions S."/>
        </authorList>
    </citation>
    <scope>NUCLEOTIDE SEQUENCE [LARGE SCALE GENOMIC DNA]</scope>
    <source>
        <strain evidence="2">DSM 24579</strain>
    </source>
</reference>
<proteinExistence type="predicted"/>
<keyword evidence="2" id="KW-1185">Reference proteome</keyword>
<evidence type="ECO:0000313" key="2">
    <source>
        <dbReference type="Proteomes" id="UP000183945"/>
    </source>
</evidence>
<accession>A0A1M5I1I4</accession>